<sequence length="768" mass="86717">MPRSFSVDGWIQIAKFTAVAGEMAPFPYIKGAAGCVAMILEVIEKASKNNEDLQGLAEDIGTTMAIIRETIEVHGITSATHFHDICADFQTYLENLLSELHKTRHNLERKRFHRFLKTRKVADAINGYKQRMNDIKGNYVVSLMTDARLEMPEMRDILSTRITDAAEASRLSLTSTVNAQSYRIIDEIHSVREIQREAREHTSRIFANLQNRKGYFKGEFRDLAPGDIYLLQTEPHDHRHGYCTVESSNTVKLIRTYQPHIGNEEDVMKQLDHDIDAFVRPRHPNIAQVFGVRDIQSVSNHLAEYYAPENSTDWDLTGAYINEHGRLLVMGIFRRYVLDVGDHASGIVPFNSFWKRSIAEPRNLGPLYLPYISLVERPWEDLILAYEAICHYVEKNHVQIPYEQGQHYVPGSILTMHGHTFIGGIRDRSLLCDWNVCWRGPHCSSENPADFIINLPSTDCGSIVVDPLVRPTPESNLFKGNTIPVLCAGIVPHYLEIYLRSTAQISNSWIAQASHLDTSLRSRGYVYEDGLYQIYGGFSLRIEPQDKHDEHFHLCNTFMAEDSHTLSLFIHPPVVDHPSNKVSSPVLSWLCDGDSEISLEEAENSFGFKLITSWESWSSPCSSLFTAIPELHAECGFDPTKGGTDVCERYRWPLLELFNTSMSTELEEWTTGDAVSESLEPASMIISDGARQTLHEEVPPAGSPQGDVTSMVLERIEEVDADEAATKTEITPAMQPNMQPTGYSELLIVVVTAINTLLLTLIVQVYLY</sequence>
<dbReference type="InterPro" id="IPR059179">
    <property type="entry name" value="MLKL-like_MCAfunc"/>
</dbReference>
<dbReference type="OrthoDB" id="2924458at2759"/>
<dbReference type="CDD" id="cd21037">
    <property type="entry name" value="MLKL_NTD"/>
    <property type="match status" value="1"/>
</dbReference>
<dbReference type="AlphaFoldDB" id="A0A284SB57"/>
<dbReference type="Gene3D" id="1.20.930.20">
    <property type="entry name" value="Adaptor protein Cbl, N-terminal domain"/>
    <property type="match status" value="1"/>
</dbReference>
<gene>
    <name evidence="2" type="ORF">ARMOST_21832</name>
</gene>
<dbReference type="OMA" id="EPASMII"/>
<evidence type="ECO:0000313" key="3">
    <source>
        <dbReference type="Proteomes" id="UP000219338"/>
    </source>
</evidence>
<evidence type="ECO:0000313" key="2">
    <source>
        <dbReference type="EMBL" id="SJL18250.1"/>
    </source>
</evidence>
<keyword evidence="3" id="KW-1185">Reference proteome</keyword>
<dbReference type="InterPro" id="IPR036537">
    <property type="entry name" value="Adaptor_Cbl_N_dom_sf"/>
</dbReference>
<dbReference type="GO" id="GO:0007166">
    <property type="term" value="P:cell surface receptor signaling pathway"/>
    <property type="evidence" value="ECO:0007669"/>
    <property type="project" value="InterPro"/>
</dbReference>
<reference evidence="3" key="1">
    <citation type="journal article" date="2017" name="Nat. Ecol. Evol.">
        <title>Genome expansion and lineage-specific genetic innovations in the forest pathogenic fungi Armillaria.</title>
        <authorList>
            <person name="Sipos G."/>
            <person name="Prasanna A.N."/>
            <person name="Walter M.C."/>
            <person name="O'Connor E."/>
            <person name="Balint B."/>
            <person name="Krizsan K."/>
            <person name="Kiss B."/>
            <person name="Hess J."/>
            <person name="Varga T."/>
            <person name="Slot J."/>
            <person name="Riley R."/>
            <person name="Boka B."/>
            <person name="Rigling D."/>
            <person name="Barry K."/>
            <person name="Lee J."/>
            <person name="Mihaltcheva S."/>
            <person name="LaButti K."/>
            <person name="Lipzen A."/>
            <person name="Waldron R."/>
            <person name="Moloney N.M."/>
            <person name="Sperisen C."/>
            <person name="Kredics L."/>
            <person name="Vagvoelgyi C."/>
            <person name="Patrignani A."/>
            <person name="Fitzpatrick D."/>
            <person name="Nagy I."/>
            <person name="Doyle S."/>
            <person name="Anderson J.B."/>
            <person name="Grigoriev I.V."/>
            <person name="Gueldener U."/>
            <person name="Muensterkoetter M."/>
            <person name="Nagy L.G."/>
        </authorList>
    </citation>
    <scope>NUCLEOTIDE SEQUENCE [LARGE SCALE GENOMIC DNA]</scope>
    <source>
        <strain evidence="3">C18/9</strain>
    </source>
</reference>
<name>A0A284SB57_ARMOS</name>
<evidence type="ECO:0000256" key="1">
    <source>
        <dbReference type="SAM" id="Phobius"/>
    </source>
</evidence>
<keyword evidence="1" id="KW-0472">Membrane</keyword>
<organism evidence="2 3">
    <name type="scientific">Armillaria ostoyae</name>
    <name type="common">Armillaria root rot fungus</name>
    <dbReference type="NCBI Taxonomy" id="47428"/>
    <lineage>
        <taxon>Eukaryota</taxon>
        <taxon>Fungi</taxon>
        <taxon>Dikarya</taxon>
        <taxon>Basidiomycota</taxon>
        <taxon>Agaricomycotina</taxon>
        <taxon>Agaricomycetes</taxon>
        <taxon>Agaricomycetidae</taxon>
        <taxon>Agaricales</taxon>
        <taxon>Marasmiineae</taxon>
        <taxon>Physalacriaceae</taxon>
        <taxon>Armillaria</taxon>
    </lineage>
</organism>
<accession>A0A284SB57</accession>
<dbReference type="EMBL" id="FUEG01000056">
    <property type="protein sequence ID" value="SJL18250.1"/>
    <property type="molecule type" value="Genomic_DNA"/>
</dbReference>
<dbReference type="Proteomes" id="UP000219338">
    <property type="component" value="Unassembled WGS sequence"/>
</dbReference>
<keyword evidence="1" id="KW-0812">Transmembrane</keyword>
<protein>
    <submittedName>
        <fullName evidence="2">Uncharacterized protein</fullName>
    </submittedName>
</protein>
<feature type="transmembrane region" description="Helical" evidence="1">
    <location>
        <begin position="746"/>
        <end position="767"/>
    </location>
</feature>
<keyword evidence="1" id="KW-1133">Transmembrane helix</keyword>
<proteinExistence type="predicted"/>